<gene>
    <name evidence="4" type="ORF">SK571_16080</name>
</gene>
<dbReference type="Gene3D" id="3.30.830.10">
    <property type="entry name" value="Metalloenzyme, LuxS/M16 peptidase-like"/>
    <property type="match status" value="2"/>
</dbReference>
<dbReference type="InterPro" id="IPR011249">
    <property type="entry name" value="Metalloenz_LuxS/M16"/>
</dbReference>
<evidence type="ECO:0000259" key="3">
    <source>
        <dbReference type="Pfam" id="PF05193"/>
    </source>
</evidence>
<evidence type="ECO:0000313" key="5">
    <source>
        <dbReference type="Proteomes" id="UP001271792"/>
    </source>
</evidence>
<dbReference type="InterPro" id="IPR007863">
    <property type="entry name" value="Peptidase_M16_C"/>
</dbReference>
<organism evidence="4 5">
    <name type="scientific">Lentzea kristufekii</name>
    <dbReference type="NCBI Taxonomy" id="3095430"/>
    <lineage>
        <taxon>Bacteria</taxon>
        <taxon>Bacillati</taxon>
        <taxon>Actinomycetota</taxon>
        <taxon>Actinomycetes</taxon>
        <taxon>Pseudonocardiales</taxon>
        <taxon>Pseudonocardiaceae</taxon>
        <taxon>Lentzea</taxon>
    </lineage>
</organism>
<sequence>MFAVETMDNGVRVVLDGSLGVRSATTCVVVGAGSRTDAPGAPGLAHLLEHLVMAAPVEGGDSLSKWVDTVGGQSNASTSHESLHFWTRVPPEAAVECARRFAAALTAPAFTDALCAAESQVVVQELLAAADDPVDVAHEAFYGALFAGGPLARPVGGSVPFPEFTAADVLREHAAGLRSAPIGVSLVGPADLLGETVDALRTGGLAAVRREPGARAPGGSHGAPTAAMAPDAEYAYLVAGGEGVGREDPLWAAAEVLAAAVGGTPGSVLYERLRGELGVSYQLGSTHTAYDDAGVWSVVAGTPPAEVERVEKTVRRCLQEVEEGALGDERFAAARRQAVGAVLLDHEDPVALAHLNSTWAAHHEPAEPPVDRARRLLADVTHADVRAAASRVLRSYTSVVAS</sequence>
<evidence type="ECO:0000256" key="1">
    <source>
        <dbReference type="ARBA" id="ARBA00007261"/>
    </source>
</evidence>
<dbReference type="PANTHER" id="PTHR11851:SF49">
    <property type="entry name" value="MITOCHONDRIAL-PROCESSING PEPTIDASE SUBUNIT ALPHA"/>
    <property type="match status" value="1"/>
</dbReference>
<feature type="domain" description="Peptidase M16 C-terminal" evidence="3">
    <location>
        <begin position="231"/>
        <end position="337"/>
    </location>
</feature>
<reference evidence="4 5" key="1">
    <citation type="submission" date="2023-11" db="EMBL/GenBank/DDBJ databases">
        <title>Lentzea sokolovensis, sp. nov., Lentzea kristufkii, sp. nov., and Lentzea miocenensis, sp. nov., rare actinobacteria from Sokolov Coal Basin, Miocene lacustrine sediment, Czech Republic.</title>
        <authorList>
            <person name="Lara A."/>
            <person name="Kotroba L."/>
            <person name="Nouioui I."/>
            <person name="Neumann-Schaal M."/>
            <person name="Mast Y."/>
            <person name="Chronakova A."/>
        </authorList>
    </citation>
    <scope>NUCLEOTIDE SEQUENCE [LARGE SCALE GENOMIC DNA]</scope>
    <source>
        <strain evidence="4 5">BCCO 10_0798</strain>
    </source>
</reference>
<dbReference type="PANTHER" id="PTHR11851">
    <property type="entry name" value="METALLOPROTEASE"/>
    <property type="match status" value="1"/>
</dbReference>
<name>A0ABU4TS33_9PSEU</name>
<dbReference type="SUPFAM" id="SSF63411">
    <property type="entry name" value="LuxS/MPP-like metallohydrolase"/>
    <property type="match status" value="2"/>
</dbReference>
<dbReference type="EMBL" id="JAXAVV010000007">
    <property type="protein sequence ID" value="MDX8050908.1"/>
    <property type="molecule type" value="Genomic_DNA"/>
</dbReference>
<dbReference type="InterPro" id="IPR011765">
    <property type="entry name" value="Pept_M16_N"/>
</dbReference>
<comment type="caution">
    <text evidence="4">The sequence shown here is derived from an EMBL/GenBank/DDBJ whole genome shotgun (WGS) entry which is preliminary data.</text>
</comment>
<reference evidence="4 5" key="2">
    <citation type="submission" date="2023-11" db="EMBL/GenBank/DDBJ databases">
        <authorList>
            <person name="Lara A.C."/>
            <person name="Chronakova A."/>
        </authorList>
    </citation>
    <scope>NUCLEOTIDE SEQUENCE [LARGE SCALE GENOMIC DNA]</scope>
    <source>
        <strain evidence="4 5">BCCO 10_0798</strain>
    </source>
</reference>
<dbReference type="Proteomes" id="UP001271792">
    <property type="component" value="Unassembled WGS sequence"/>
</dbReference>
<dbReference type="Pfam" id="PF00675">
    <property type="entry name" value="Peptidase_M16"/>
    <property type="match status" value="1"/>
</dbReference>
<dbReference type="RefSeq" id="WP_319984884.1">
    <property type="nucleotide sequence ID" value="NZ_JAXAVV010000007.1"/>
</dbReference>
<comment type="similarity">
    <text evidence="1">Belongs to the peptidase M16 family.</text>
</comment>
<evidence type="ECO:0000313" key="4">
    <source>
        <dbReference type="EMBL" id="MDX8050908.1"/>
    </source>
</evidence>
<feature type="domain" description="Peptidase M16 N-terminal" evidence="2">
    <location>
        <begin position="14"/>
        <end position="155"/>
    </location>
</feature>
<accession>A0ABU4TS33</accession>
<protein>
    <submittedName>
        <fullName evidence="4">Pitrilysin family protein</fullName>
    </submittedName>
</protein>
<proteinExistence type="inferred from homology"/>
<dbReference type="InterPro" id="IPR050361">
    <property type="entry name" value="MPP/UQCRC_Complex"/>
</dbReference>
<dbReference type="Pfam" id="PF05193">
    <property type="entry name" value="Peptidase_M16_C"/>
    <property type="match status" value="1"/>
</dbReference>
<evidence type="ECO:0000259" key="2">
    <source>
        <dbReference type="Pfam" id="PF00675"/>
    </source>
</evidence>
<keyword evidence="5" id="KW-1185">Reference proteome</keyword>